<name>A0A093UNY5_TALMA</name>
<feature type="compositionally biased region" description="Basic and acidic residues" evidence="1">
    <location>
        <begin position="450"/>
        <end position="491"/>
    </location>
</feature>
<feature type="compositionally biased region" description="Basic residues" evidence="1">
    <location>
        <begin position="436"/>
        <end position="449"/>
    </location>
</feature>
<evidence type="ECO:0000259" key="2">
    <source>
        <dbReference type="Pfam" id="PF26118"/>
    </source>
</evidence>
<protein>
    <recommendedName>
        <fullName evidence="2">DUF8035 domain-containing protein</fullName>
    </recommendedName>
</protein>
<feature type="region of interest" description="Disordered" evidence="1">
    <location>
        <begin position="606"/>
        <end position="653"/>
    </location>
</feature>
<dbReference type="HOGENOM" id="CLU_018248_0_0_1"/>
<dbReference type="InterPro" id="IPR058348">
    <property type="entry name" value="DUF8035"/>
</dbReference>
<accession>A0A093UNY5</accession>
<feature type="region of interest" description="Disordered" evidence="1">
    <location>
        <begin position="363"/>
        <end position="518"/>
    </location>
</feature>
<gene>
    <name evidence="3" type="ORF">GQ26_0560230</name>
</gene>
<organism evidence="3">
    <name type="scientific">Talaromyces marneffei PM1</name>
    <dbReference type="NCBI Taxonomy" id="1077442"/>
    <lineage>
        <taxon>Eukaryota</taxon>
        <taxon>Fungi</taxon>
        <taxon>Dikarya</taxon>
        <taxon>Ascomycota</taxon>
        <taxon>Pezizomycotina</taxon>
        <taxon>Eurotiomycetes</taxon>
        <taxon>Eurotiomycetidae</taxon>
        <taxon>Eurotiales</taxon>
        <taxon>Trichocomaceae</taxon>
        <taxon>Talaromyces</taxon>
        <taxon>Talaromyces sect. Talaromyces</taxon>
    </lineage>
</organism>
<feature type="compositionally biased region" description="Basic residues" evidence="1">
    <location>
        <begin position="407"/>
        <end position="416"/>
    </location>
</feature>
<feature type="region of interest" description="Disordered" evidence="1">
    <location>
        <begin position="318"/>
        <end position="344"/>
    </location>
</feature>
<feature type="compositionally biased region" description="Basic residues" evidence="1">
    <location>
        <begin position="327"/>
        <end position="343"/>
    </location>
</feature>
<feature type="domain" description="DUF8035" evidence="2">
    <location>
        <begin position="545"/>
        <end position="598"/>
    </location>
</feature>
<feature type="compositionally biased region" description="Basic and acidic residues" evidence="1">
    <location>
        <begin position="259"/>
        <end position="283"/>
    </location>
</feature>
<feature type="compositionally biased region" description="Basic and acidic residues" evidence="1">
    <location>
        <begin position="644"/>
        <end position="653"/>
    </location>
</feature>
<feature type="region of interest" description="Disordered" evidence="1">
    <location>
        <begin position="71"/>
        <end position="188"/>
    </location>
</feature>
<feature type="compositionally biased region" description="Basic and acidic residues" evidence="1">
    <location>
        <begin position="367"/>
        <end position="406"/>
    </location>
</feature>
<reference evidence="3" key="1">
    <citation type="journal article" date="2014" name="PLoS Genet.">
        <title>Signature Gene Expression Reveals Novel Clues to the Molecular Mechanisms of Dimorphic Transition in Penicillium marneffei.</title>
        <authorList>
            <person name="Yang E."/>
            <person name="Wang G."/>
            <person name="Cai J."/>
            <person name="Woo P.C."/>
            <person name="Lau S.K."/>
            <person name="Yuen K.-Y."/>
            <person name="Chow W.-N."/>
            <person name="Lin X."/>
        </authorList>
    </citation>
    <scope>NUCLEOTIDE SEQUENCE [LARGE SCALE GENOMIC DNA]</scope>
    <source>
        <strain evidence="3">PM1</strain>
    </source>
</reference>
<evidence type="ECO:0000313" key="3">
    <source>
        <dbReference type="EMBL" id="KFX41640.1"/>
    </source>
</evidence>
<feature type="region of interest" description="Disordered" evidence="1">
    <location>
        <begin position="1"/>
        <end position="22"/>
    </location>
</feature>
<proteinExistence type="predicted"/>
<sequence length="706" mass="80524">MTHASRYRSSSPGSRRLVDPMRASTGTVAEDFYTSPTSYHTNDGYLSPKVVERRGGFFSVDSGDRLEAHPISTKTYKDANHSTKLKTSYAIRPRSQTTTDSGRRPLSLHIPSSTTSSSRKGPVVTSAYERSTSPLPPRASHFRDKPERYVSPATSGRPHKRILSSDYTSDSGYGKSTEKHGPRETRYHVYRPAGVSRYHAYGDPRQWDDSKYYDAYSYTSPRENFEKESAARSSQRTRSRAGRPTSMMATSNALIRPAHLKESKRLPSSHRGSERHPTEDRLRITNGREYTDSESYRDHQRYPHQQHLVVHQDREDGYQSFTDDHKHSSRHRHQSRPREPRKKHVEDYLSPVLGGLATLGLASGYSDDGRDGRSDRHRSRDIGHDDRDYYKDREREKEAVSGDERIRHRHRRRRDRSQRPGSSSDSEDSSSEGHSRRQRREKSSSRRKHDSSSSEGARDRRTKQDSEKLLSVRKDDGNRRSVDGQSVERPRKPVAVEPPAVKEPEAPPKGILKAPREKFPEDETHIREGVAPLKDAQKNGIPSGARWTKIDRRLVNPAALEVGHERFEERAEYVIVLRVLTKEEIQAYAVKTQEIRDARYKAAQEERRKQREERRRNGQLDSSSSDDEDDDEEESAPLAIEPASVKDDFPVPRGKDRVAPDVAAEVKKFKLGQRCYVIYYQGVNNHKDDIAPVGNTTGVGTITIPS</sequence>
<comment type="caution">
    <text evidence="3">The sequence shown here is derived from an EMBL/GenBank/DDBJ whole genome shotgun (WGS) entry which is preliminary data.</text>
</comment>
<dbReference type="PANTHER" id="PTHR42081:SF1">
    <property type="entry name" value="ZINC FINGER PROTEIN DHHC DOMAIN CONTAINING PROTEIN"/>
    <property type="match status" value="1"/>
</dbReference>
<dbReference type="EMBL" id="JPOX01000056">
    <property type="protein sequence ID" value="KFX41640.1"/>
    <property type="molecule type" value="Genomic_DNA"/>
</dbReference>
<dbReference type="Pfam" id="PF26118">
    <property type="entry name" value="DUF8035"/>
    <property type="match status" value="1"/>
</dbReference>
<dbReference type="AlphaFoldDB" id="A0A093UNY5"/>
<dbReference type="PANTHER" id="PTHR42081">
    <property type="entry name" value="ZINC FINGER PROTEIN DHHC DOMAIN CONTAINING PROTEIN"/>
    <property type="match status" value="1"/>
</dbReference>
<feature type="compositionally biased region" description="Basic and acidic residues" evidence="1">
    <location>
        <begin position="176"/>
        <end position="187"/>
    </location>
</feature>
<dbReference type="eggNOG" id="ENOG502SM5I">
    <property type="taxonomic scope" value="Eukaryota"/>
</dbReference>
<feature type="compositionally biased region" description="Basic and acidic residues" evidence="1">
    <location>
        <begin position="606"/>
        <end position="618"/>
    </location>
</feature>
<feature type="compositionally biased region" description="Acidic residues" evidence="1">
    <location>
        <begin position="624"/>
        <end position="635"/>
    </location>
</feature>
<feature type="region of interest" description="Disordered" evidence="1">
    <location>
        <begin position="223"/>
        <end position="304"/>
    </location>
</feature>
<feature type="compositionally biased region" description="Basic and acidic residues" evidence="1">
    <location>
        <begin position="289"/>
        <end position="301"/>
    </location>
</feature>
<evidence type="ECO:0000256" key="1">
    <source>
        <dbReference type="SAM" id="MobiDB-lite"/>
    </source>
</evidence>